<proteinExistence type="inferred from homology"/>
<sequence length="178" mass="20106">MSVPDVEQVIAEVYREAGSRLAAYGYVLTGSRHGAEELVQAAVVKTFVKRRRLHDARSAEGYIRATMRTLHVDAIRRDRIWARLVPRVAPRTHAEHAGDVEDHDEISRALAALPPRVRTAVALRFYDDLTVADIAHVMRLSDGTVKKYLQEGRERLAPLLGVSVTEPERLPVVERRQR</sequence>
<dbReference type="SUPFAM" id="SSF88946">
    <property type="entry name" value="Sigma2 domain of RNA polymerase sigma factors"/>
    <property type="match status" value="1"/>
</dbReference>
<dbReference type="GO" id="GO:0016987">
    <property type="term" value="F:sigma factor activity"/>
    <property type="evidence" value="ECO:0007669"/>
    <property type="project" value="UniProtKB-KW"/>
</dbReference>
<dbReference type="PANTHER" id="PTHR43133">
    <property type="entry name" value="RNA POLYMERASE ECF-TYPE SIGMA FACTO"/>
    <property type="match status" value="1"/>
</dbReference>
<dbReference type="Gene3D" id="1.10.1740.10">
    <property type="match status" value="1"/>
</dbReference>
<evidence type="ECO:0000256" key="3">
    <source>
        <dbReference type="ARBA" id="ARBA00023082"/>
    </source>
</evidence>
<dbReference type="InterPro" id="IPR013324">
    <property type="entry name" value="RNA_pol_sigma_r3/r4-like"/>
</dbReference>
<dbReference type="Pfam" id="PF04542">
    <property type="entry name" value="Sigma70_r2"/>
    <property type="match status" value="1"/>
</dbReference>
<organism evidence="8 9">
    <name type="scientific">Demequina activiva</name>
    <dbReference type="NCBI Taxonomy" id="1582364"/>
    <lineage>
        <taxon>Bacteria</taxon>
        <taxon>Bacillati</taxon>
        <taxon>Actinomycetota</taxon>
        <taxon>Actinomycetes</taxon>
        <taxon>Micrococcales</taxon>
        <taxon>Demequinaceae</taxon>
        <taxon>Demequina</taxon>
    </lineage>
</organism>
<dbReference type="InterPro" id="IPR014284">
    <property type="entry name" value="RNA_pol_sigma-70_dom"/>
</dbReference>
<name>A0A919UIY0_9MICO</name>
<dbReference type="Pfam" id="PF08281">
    <property type="entry name" value="Sigma70_r4_2"/>
    <property type="match status" value="1"/>
</dbReference>
<dbReference type="AlphaFoldDB" id="A0A919UIY0"/>
<evidence type="ECO:0000313" key="8">
    <source>
        <dbReference type="EMBL" id="GIG53816.1"/>
    </source>
</evidence>
<evidence type="ECO:0000256" key="2">
    <source>
        <dbReference type="ARBA" id="ARBA00023015"/>
    </source>
</evidence>
<evidence type="ECO:0000256" key="5">
    <source>
        <dbReference type="ARBA" id="ARBA00023163"/>
    </source>
</evidence>
<evidence type="ECO:0000259" key="7">
    <source>
        <dbReference type="Pfam" id="PF08281"/>
    </source>
</evidence>
<keyword evidence="2" id="KW-0805">Transcription regulation</keyword>
<dbReference type="CDD" id="cd06171">
    <property type="entry name" value="Sigma70_r4"/>
    <property type="match status" value="1"/>
</dbReference>
<evidence type="ECO:0000256" key="4">
    <source>
        <dbReference type="ARBA" id="ARBA00023125"/>
    </source>
</evidence>
<dbReference type="PANTHER" id="PTHR43133:SF50">
    <property type="entry name" value="ECF RNA POLYMERASE SIGMA FACTOR SIGM"/>
    <property type="match status" value="1"/>
</dbReference>
<dbReference type="InterPro" id="IPR036388">
    <property type="entry name" value="WH-like_DNA-bd_sf"/>
</dbReference>
<dbReference type="RefSeq" id="WP_203653240.1">
    <property type="nucleotide sequence ID" value="NZ_BONR01000001.1"/>
</dbReference>
<keyword evidence="4" id="KW-0238">DNA-binding</keyword>
<comment type="caution">
    <text evidence="8">The sequence shown here is derived from an EMBL/GenBank/DDBJ whole genome shotgun (WGS) entry which is preliminary data.</text>
</comment>
<dbReference type="SUPFAM" id="SSF88659">
    <property type="entry name" value="Sigma3 and sigma4 domains of RNA polymerase sigma factors"/>
    <property type="match status" value="1"/>
</dbReference>
<dbReference type="InterPro" id="IPR013325">
    <property type="entry name" value="RNA_pol_sigma_r2"/>
</dbReference>
<feature type="domain" description="RNA polymerase sigma-70 region 2" evidence="6">
    <location>
        <begin position="14"/>
        <end position="79"/>
    </location>
</feature>
<dbReference type="InterPro" id="IPR013249">
    <property type="entry name" value="RNA_pol_sigma70_r4_t2"/>
</dbReference>
<dbReference type="InterPro" id="IPR007627">
    <property type="entry name" value="RNA_pol_sigma70_r2"/>
</dbReference>
<dbReference type="Proteomes" id="UP000652354">
    <property type="component" value="Unassembled WGS sequence"/>
</dbReference>
<dbReference type="Gene3D" id="1.10.10.10">
    <property type="entry name" value="Winged helix-like DNA-binding domain superfamily/Winged helix DNA-binding domain"/>
    <property type="match status" value="1"/>
</dbReference>
<evidence type="ECO:0000256" key="1">
    <source>
        <dbReference type="ARBA" id="ARBA00010641"/>
    </source>
</evidence>
<dbReference type="InterPro" id="IPR039425">
    <property type="entry name" value="RNA_pol_sigma-70-like"/>
</dbReference>
<evidence type="ECO:0000259" key="6">
    <source>
        <dbReference type="Pfam" id="PF04542"/>
    </source>
</evidence>
<protein>
    <submittedName>
        <fullName evidence="8">Uncharacterized protein</fullName>
    </submittedName>
</protein>
<dbReference type="GO" id="GO:0006352">
    <property type="term" value="P:DNA-templated transcription initiation"/>
    <property type="evidence" value="ECO:0007669"/>
    <property type="project" value="InterPro"/>
</dbReference>
<feature type="domain" description="RNA polymerase sigma factor 70 region 4 type 2" evidence="7">
    <location>
        <begin position="104"/>
        <end position="156"/>
    </location>
</feature>
<keyword evidence="9" id="KW-1185">Reference proteome</keyword>
<reference evidence="8" key="1">
    <citation type="submission" date="2021-01" db="EMBL/GenBank/DDBJ databases">
        <title>Whole genome shotgun sequence of Demequina activiva NBRC 110675.</title>
        <authorList>
            <person name="Komaki H."/>
            <person name="Tamura T."/>
        </authorList>
    </citation>
    <scope>NUCLEOTIDE SEQUENCE</scope>
    <source>
        <strain evidence="8">NBRC 110675</strain>
    </source>
</reference>
<evidence type="ECO:0000313" key="9">
    <source>
        <dbReference type="Proteomes" id="UP000652354"/>
    </source>
</evidence>
<accession>A0A919UIY0</accession>
<dbReference type="EMBL" id="BONR01000001">
    <property type="protein sequence ID" value="GIG53816.1"/>
    <property type="molecule type" value="Genomic_DNA"/>
</dbReference>
<gene>
    <name evidence="8" type="ORF">Dac01nite_05680</name>
</gene>
<dbReference type="GO" id="GO:0003677">
    <property type="term" value="F:DNA binding"/>
    <property type="evidence" value="ECO:0007669"/>
    <property type="project" value="UniProtKB-KW"/>
</dbReference>
<keyword evidence="3" id="KW-0731">Sigma factor</keyword>
<dbReference type="NCBIfam" id="TIGR02937">
    <property type="entry name" value="sigma70-ECF"/>
    <property type="match status" value="1"/>
</dbReference>
<keyword evidence="5" id="KW-0804">Transcription</keyword>
<comment type="similarity">
    <text evidence="1">Belongs to the sigma-70 factor family. ECF subfamily.</text>
</comment>